<dbReference type="OMA" id="HYNGARY"/>
<dbReference type="Gene3D" id="2.20.110.10">
    <property type="entry name" value="Histone H3 K4-specific methyltransferase SET7/9 N-terminal domain"/>
    <property type="match status" value="3"/>
</dbReference>
<dbReference type="GO" id="GO:0005829">
    <property type="term" value="C:cytosol"/>
    <property type="evidence" value="ECO:0007669"/>
    <property type="project" value="TreeGrafter"/>
</dbReference>
<dbReference type="GeneTree" id="ENSGT00940000161806"/>
<name>A0A8C5C7J6_GADMO</name>
<protein>
    <submittedName>
        <fullName evidence="2">MORN repeat containing 1</fullName>
    </submittedName>
</protein>
<dbReference type="Proteomes" id="UP000694546">
    <property type="component" value="Chromosome 1"/>
</dbReference>
<evidence type="ECO:0000313" key="3">
    <source>
        <dbReference type="Proteomes" id="UP000694546"/>
    </source>
</evidence>
<reference evidence="2" key="3">
    <citation type="submission" date="2025-09" db="UniProtKB">
        <authorList>
            <consortium name="Ensembl"/>
        </authorList>
    </citation>
    <scope>IDENTIFICATION</scope>
</reference>
<dbReference type="InterPro" id="IPR003409">
    <property type="entry name" value="MORN"/>
</dbReference>
<dbReference type="SMART" id="SM00698">
    <property type="entry name" value="MORN"/>
    <property type="match status" value="7"/>
</dbReference>
<dbReference type="SUPFAM" id="SSF82185">
    <property type="entry name" value="Histone H3 K4-specific methyltransferase SET7/9 N-terminal domain"/>
    <property type="match status" value="2"/>
</dbReference>
<sequence>MTIGRFTIHVTKVSLELARDSVLLTIQANSSPINIPIGYGKYVYPNSFFLYEGEWSMGRKHGLGKLMMKDGSFYEGEFICGEIEGSGLRHWAKTGDSYSGEFKQGELHGFGVLQRASGESYEGQFCCGLREGHGSLTDSDGHAYLGSFHRDKRHGEGRIDNGDQYEGSWVLDQKQGQGVLRCVDGSLYDGQWRNNLFNGQGIMIHTSGMVWEGIWTNGRPLEQHKGLHSALLMVRGERSKRAWWHQGGLWGGGGEVRMMRGLMKGRWW</sequence>
<evidence type="ECO:0000256" key="1">
    <source>
        <dbReference type="ARBA" id="ARBA00022737"/>
    </source>
</evidence>
<dbReference type="Pfam" id="PF02493">
    <property type="entry name" value="MORN"/>
    <property type="match status" value="8"/>
</dbReference>
<proteinExistence type="predicted"/>
<organism evidence="2 3">
    <name type="scientific">Gadus morhua</name>
    <name type="common">Atlantic cod</name>
    <dbReference type="NCBI Taxonomy" id="8049"/>
    <lineage>
        <taxon>Eukaryota</taxon>
        <taxon>Metazoa</taxon>
        <taxon>Chordata</taxon>
        <taxon>Craniata</taxon>
        <taxon>Vertebrata</taxon>
        <taxon>Euteleostomi</taxon>
        <taxon>Actinopterygii</taxon>
        <taxon>Neopterygii</taxon>
        <taxon>Teleostei</taxon>
        <taxon>Neoteleostei</taxon>
        <taxon>Acanthomorphata</taxon>
        <taxon>Zeiogadaria</taxon>
        <taxon>Gadariae</taxon>
        <taxon>Gadiformes</taxon>
        <taxon>Gadoidei</taxon>
        <taxon>Gadidae</taxon>
        <taxon>Gadus</taxon>
    </lineage>
</organism>
<evidence type="ECO:0000313" key="2">
    <source>
        <dbReference type="Ensembl" id="ENSGMOP00000058427.1"/>
    </source>
</evidence>
<dbReference type="PANTHER" id="PTHR43215">
    <property type="entry name" value="RADIAL SPOKE HEAD 1 HOMOLOG"/>
    <property type="match status" value="1"/>
</dbReference>
<dbReference type="Ensembl" id="ENSGMOT00000043617.1">
    <property type="protein sequence ID" value="ENSGMOP00000058427.1"/>
    <property type="gene ID" value="ENSGMOG00000022266.1"/>
</dbReference>
<dbReference type="AlphaFoldDB" id="A0A8C5C7J6"/>
<gene>
    <name evidence="2" type="primary">MORN1</name>
</gene>
<reference evidence="2" key="1">
    <citation type="submission" date="2019-07" db="EMBL/GenBank/DDBJ databases">
        <authorList>
            <consortium name="Wellcome Sanger Institute Data Sharing"/>
        </authorList>
    </citation>
    <scope>NUCLEOTIDE SEQUENCE [LARGE SCALE GENOMIC DNA]</scope>
</reference>
<reference evidence="2" key="2">
    <citation type="submission" date="2025-08" db="UniProtKB">
        <authorList>
            <consortium name="Ensembl"/>
        </authorList>
    </citation>
    <scope>IDENTIFICATION</scope>
</reference>
<dbReference type="PANTHER" id="PTHR43215:SF14">
    <property type="entry name" value="RADIAL SPOKE HEAD 1 HOMOLOG"/>
    <property type="match status" value="1"/>
</dbReference>
<keyword evidence="3" id="KW-1185">Reference proteome</keyword>
<keyword evidence="1" id="KW-0677">Repeat</keyword>
<accession>A0A8C5C7J6</accession>